<dbReference type="RefSeq" id="WP_009870730.1">
    <property type="nucleotide sequence ID" value="NZ_JXSL01000030.1"/>
</dbReference>
<dbReference type="OrthoDB" id="9797551at2"/>
<accession>A0A0C2U6I3</accession>
<dbReference type="AlphaFoldDB" id="A0A0C2U6I3"/>
<evidence type="ECO:0000313" key="3">
    <source>
        <dbReference type="EMBL" id="KIL97062.1"/>
    </source>
</evidence>
<evidence type="ECO:0000256" key="1">
    <source>
        <dbReference type="ARBA" id="ARBA00008984"/>
    </source>
</evidence>
<reference evidence="3 4" key="1">
    <citation type="submission" date="2015-01" db="EMBL/GenBank/DDBJ databases">
        <title>Genome Sequence of Magnetospirillum magnetotacticum Strain MS-1.</title>
        <authorList>
            <person name="Marinov G.K."/>
            <person name="Smalley M.D."/>
            <person name="DeSalvo G."/>
        </authorList>
    </citation>
    <scope>NUCLEOTIDE SEQUENCE [LARGE SCALE GENOMIC DNA]</scope>
    <source>
        <strain evidence="3 4">MS-1</strain>
    </source>
</reference>
<dbReference type="PANTHER" id="PTHR33279">
    <property type="entry name" value="SULFUR CARRIER PROTEIN YEDF-RELATED"/>
    <property type="match status" value="1"/>
</dbReference>
<dbReference type="InterPro" id="IPR001455">
    <property type="entry name" value="TusA-like"/>
</dbReference>
<dbReference type="InterPro" id="IPR036868">
    <property type="entry name" value="TusA-like_sf"/>
</dbReference>
<dbReference type="PANTHER" id="PTHR33279:SF6">
    <property type="entry name" value="SULFUR CARRIER PROTEIN YEDF-RELATED"/>
    <property type="match status" value="1"/>
</dbReference>
<comment type="similarity">
    <text evidence="1">Belongs to the sulfur carrier protein TusA family.</text>
</comment>
<evidence type="ECO:0000313" key="4">
    <source>
        <dbReference type="Proteomes" id="UP000031971"/>
    </source>
</evidence>
<dbReference type="PROSITE" id="PS01148">
    <property type="entry name" value="UPF0033"/>
    <property type="match status" value="1"/>
</dbReference>
<dbReference type="CDD" id="cd00291">
    <property type="entry name" value="SirA_YedF_YeeD"/>
    <property type="match status" value="1"/>
</dbReference>
<dbReference type="Gene3D" id="3.30.110.40">
    <property type="entry name" value="TusA-like domain"/>
    <property type="match status" value="1"/>
</dbReference>
<feature type="domain" description="UPF0033" evidence="2">
    <location>
        <begin position="6"/>
        <end position="30"/>
    </location>
</feature>
<sequence>MSNTVLDVKGLNCPLPILRAKKAIKDLAAGAVLEVIATDPGSVADFDAFCRQTGNALLSKDEDGGVYTFKIQKGA</sequence>
<comment type="caution">
    <text evidence="3">The sequence shown here is derived from an EMBL/GenBank/DDBJ whole genome shotgun (WGS) entry which is preliminary data.</text>
</comment>
<dbReference type="EMBL" id="JXSL01000030">
    <property type="protein sequence ID" value="KIL97062.1"/>
    <property type="molecule type" value="Genomic_DNA"/>
</dbReference>
<protein>
    <submittedName>
        <fullName evidence="3">tRNA 5-methylaminomethyl-2-thiouridine synthase TusA</fullName>
    </submittedName>
</protein>
<gene>
    <name evidence="3" type="ORF">CCC_00123</name>
</gene>
<proteinExistence type="inferred from homology"/>
<dbReference type="Pfam" id="PF01206">
    <property type="entry name" value="TusA"/>
    <property type="match status" value="1"/>
</dbReference>
<dbReference type="STRING" id="272627.CCC_00123"/>
<name>A0A0C2U6I3_PARME</name>
<organism evidence="3 4">
    <name type="scientific">Paramagnetospirillum magnetotacticum MS-1</name>
    <dbReference type="NCBI Taxonomy" id="272627"/>
    <lineage>
        <taxon>Bacteria</taxon>
        <taxon>Pseudomonadati</taxon>
        <taxon>Pseudomonadota</taxon>
        <taxon>Alphaproteobacteria</taxon>
        <taxon>Rhodospirillales</taxon>
        <taxon>Magnetospirillaceae</taxon>
        <taxon>Paramagnetospirillum</taxon>
    </lineage>
</organism>
<keyword evidence="4" id="KW-1185">Reference proteome</keyword>
<evidence type="ECO:0000259" key="2">
    <source>
        <dbReference type="PROSITE" id="PS01148"/>
    </source>
</evidence>
<dbReference type="Proteomes" id="UP000031971">
    <property type="component" value="Unassembled WGS sequence"/>
</dbReference>
<dbReference type="SUPFAM" id="SSF64307">
    <property type="entry name" value="SirA-like"/>
    <property type="match status" value="1"/>
</dbReference>